<reference evidence="1" key="1">
    <citation type="journal article" date="2019" name="bioRxiv">
        <title>The Genome of the Zebra Mussel, Dreissena polymorpha: A Resource for Invasive Species Research.</title>
        <authorList>
            <person name="McCartney M.A."/>
            <person name="Auch B."/>
            <person name="Kono T."/>
            <person name="Mallez S."/>
            <person name="Zhang Y."/>
            <person name="Obille A."/>
            <person name="Becker A."/>
            <person name="Abrahante J.E."/>
            <person name="Garbe J."/>
            <person name="Badalamenti J.P."/>
            <person name="Herman A."/>
            <person name="Mangelson H."/>
            <person name="Liachko I."/>
            <person name="Sullivan S."/>
            <person name="Sone E.D."/>
            <person name="Koren S."/>
            <person name="Silverstein K.A.T."/>
            <person name="Beckman K.B."/>
            <person name="Gohl D.M."/>
        </authorList>
    </citation>
    <scope>NUCLEOTIDE SEQUENCE</scope>
    <source>
        <strain evidence="1">Duluth1</strain>
        <tissue evidence="1">Whole animal</tissue>
    </source>
</reference>
<dbReference type="EMBL" id="JAIWYP010000003">
    <property type="protein sequence ID" value="KAH3853786.1"/>
    <property type="molecule type" value="Genomic_DNA"/>
</dbReference>
<evidence type="ECO:0000313" key="2">
    <source>
        <dbReference type="Proteomes" id="UP000828390"/>
    </source>
</evidence>
<evidence type="ECO:0000313" key="1">
    <source>
        <dbReference type="EMBL" id="KAH3853786.1"/>
    </source>
</evidence>
<name>A0A9D4R3J6_DREPO</name>
<protein>
    <submittedName>
        <fullName evidence="1">Uncharacterized protein</fullName>
    </submittedName>
</protein>
<dbReference type="Proteomes" id="UP000828390">
    <property type="component" value="Unassembled WGS sequence"/>
</dbReference>
<comment type="caution">
    <text evidence="1">The sequence shown here is derived from an EMBL/GenBank/DDBJ whole genome shotgun (WGS) entry which is preliminary data.</text>
</comment>
<organism evidence="1 2">
    <name type="scientific">Dreissena polymorpha</name>
    <name type="common">Zebra mussel</name>
    <name type="synonym">Mytilus polymorpha</name>
    <dbReference type="NCBI Taxonomy" id="45954"/>
    <lineage>
        <taxon>Eukaryota</taxon>
        <taxon>Metazoa</taxon>
        <taxon>Spiralia</taxon>
        <taxon>Lophotrochozoa</taxon>
        <taxon>Mollusca</taxon>
        <taxon>Bivalvia</taxon>
        <taxon>Autobranchia</taxon>
        <taxon>Heteroconchia</taxon>
        <taxon>Euheterodonta</taxon>
        <taxon>Imparidentia</taxon>
        <taxon>Neoheterodontei</taxon>
        <taxon>Myida</taxon>
        <taxon>Dreissenoidea</taxon>
        <taxon>Dreissenidae</taxon>
        <taxon>Dreissena</taxon>
    </lineage>
</organism>
<sequence length="81" mass="8795">MEWFKPSCSMFLECLLGCCFVVSVCNIALGLKGPLRQLWLQPQPPHTDSHGSCQQSHACFAGCPSHGGHSSKPLPNQVLCL</sequence>
<gene>
    <name evidence="1" type="ORF">DPMN_096318</name>
</gene>
<accession>A0A9D4R3J6</accession>
<dbReference type="AlphaFoldDB" id="A0A9D4R3J6"/>
<proteinExistence type="predicted"/>
<keyword evidence="2" id="KW-1185">Reference proteome</keyword>
<reference evidence="1" key="2">
    <citation type="submission" date="2020-11" db="EMBL/GenBank/DDBJ databases">
        <authorList>
            <person name="McCartney M.A."/>
            <person name="Auch B."/>
            <person name="Kono T."/>
            <person name="Mallez S."/>
            <person name="Becker A."/>
            <person name="Gohl D.M."/>
            <person name="Silverstein K.A.T."/>
            <person name="Koren S."/>
            <person name="Bechman K.B."/>
            <person name="Herman A."/>
            <person name="Abrahante J.E."/>
            <person name="Garbe J."/>
        </authorList>
    </citation>
    <scope>NUCLEOTIDE SEQUENCE</scope>
    <source>
        <strain evidence="1">Duluth1</strain>
        <tissue evidence="1">Whole animal</tissue>
    </source>
</reference>